<gene>
    <name evidence="2" type="ORF">EG240_07850</name>
</gene>
<comment type="caution">
    <text evidence="2">The sequence shown here is derived from an EMBL/GenBank/DDBJ whole genome shotgun (WGS) entry which is preliminary data.</text>
</comment>
<reference evidence="2 3" key="1">
    <citation type="submission" date="2018-11" db="EMBL/GenBank/DDBJ databases">
        <title>Flavobacterium sp. nov., YIM 102701-2 draft genome.</title>
        <authorList>
            <person name="Li G."/>
            <person name="Jiang Y."/>
        </authorList>
    </citation>
    <scope>NUCLEOTIDE SEQUENCE [LARGE SCALE GENOMIC DNA]</scope>
    <source>
        <strain evidence="2 3">YIM 102701-2</strain>
    </source>
</reference>
<sequence length="212" mass="25505">MGINVNLIRKLSNQELLAYLSKNSIYSVEAIEIAVGILENERNYKFSIEQNEKIAEIIKFKKELNIERSQIYQNDYEVPDIEENKHLPKIESKKNIIAFSFLSVVYSGYLIYGNLKILQIDTRTSNFKLLFLVIFFLFIEIICLIFYHYFGYDWVEEYLNNSSVPFYKRRYFRPIFFYIYIYFFLNIVFSIILWDIFIKSGVKYRAKNQPNL</sequence>
<dbReference type="EMBL" id="RQVQ01000014">
    <property type="protein sequence ID" value="RRJ90929.1"/>
    <property type="molecule type" value="Genomic_DNA"/>
</dbReference>
<evidence type="ECO:0000313" key="3">
    <source>
        <dbReference type="Proteomes" id="UP000275719"/>
    </source>
</evidence>
<dbReference type="Proteomes" id="UP000275719">
    <property type="component" value="Unassembled WGS sequence"/>
</dbReference>
<organism evidence="2 3">
    <name type="scientific">Paenimyroides tangerinum</name>
    <dbReference type="NCBI Taxonomy" id="2488728"/>
    <lineage>
        <taxon>Bacteria</taxon>
        <taxon>Pseudomonadati</taxon>
        <taxon>Bacteroidota</taxon>
        <taxon>Flavobacteriia</taxon>
        <taxon>Flavobacteriales</taxon>
        <taxon>Flavobacteriaceae</taxon>
        <taxon>Paenimyroides</taxon>
    </lineage>
</organism>
<accession>A0A3P3WBF1</accession>
<protein>
    <submittedName>
        <fullName evidence="2">Uncharacterized protein</fullName>
    </submittedName>
</protein>
<proteinExistence type="predicted"/>
<keyword evidence="3" id="KW-1185">Reference proteome</keyword>
<keyword evidence="1" id="KW-0472">Membrane</keyword>
<feature type="transmembrane region" description="Helical" evidence="1">
    <location>
        <begin position="96"/>
        <end position="115"/>
    </location>
</feature>
<keyword evidence="1" id="KW-1133">Transmembrane helix</keyword>
<keyword evidence="1" id="KW-0812">Transmembrane</keyword>
<dbReference type="OrthoDB" id="1253310at2"/>
<dbReference type="RefSeq" id="WP_125018843.1">
    <property type="nucleotide sequence ID" value="NZ_RQVQ01000014.1"/>
</dbReference>
<evidence type="ECO:0000313" key="2">
    <source>
        <dbReference type="EMBL" id="RRJ90929.1"/>
    </source>
</evidence>
<evidence type="ECO:0000256" key="1">
    <source>
        <dbReference type="SAM" id="Phobius"/>
    </source>
</evidence>
<name>A0A3P3WBF1_9FLAO</name>
<feature type="transmembrane region" description="Helical" evidence="1">
    <location>
        <begin position="175"/>
        <end position="197"/>
    </location>
</feature>
<feature type="transmembrane region" description="Helical" evidence="1">
    <location>
        <begin position="127"/>
        <end position="150"/>
    </location>
</feature>
<dbReference type="AlphaFoldDB" id="A0A3P3WBF1"/>